<dbReference type="InterPro" id="IPR027417">
    <property type="entry name" value="P-loop_NTPase"/>
</dbReference>
<dbReference type="PANTHER" id="PTHR40396:SF1">
    <property type="entry name" value="ATPASE AAA-TYPE CORE DOMAIN-CONTAINING PROTEIN"/>
    <property type="match status" value="1"/>
</dbReference>
<dbReference type="Gene3D" id="3.40.50.300">
    <property type="entry name" value="P-loop containing nucleotide triphosphate hydrolases"/>
    <property type="match status" value="2"/>
</dbReference>
<evidence type="ECO:0000259" key="1">
    <source>
        <dbReference type="Pfam" id="PF13304"/>
    </source>
</evidence>
<sequence length="416" mass="47377">MSLKKLKVTNFKSFNKAEMQFGSFNVVIGANAAGKSNFIQIFQFIKEVISSGLDNAISMQGGINYLRNMNIGASKDFSVTAVFDQEMSWTGKVNNKLEKIKMHELIYEFALNFKQKSIDYAISKDRLHLRCEFFKVTKTRIGTYNDEKLGDGEIIISSRQGKINVIMHKPAHSHLDADHIFASFLREEQLPPHTLLAETSFFSAPLIRETFNGVSIYNINPRLPKAAIPITGKAMLEEDAGNLAIILKKILKNSETRRKFFNLLAELLPFVDNLDIEERPDKSLFFKVKEKYFSSQFLPAFLLSDGTINATALIITLYFEKQPITIIEEPERNVHPYLMSRLVNMMKDASSAKQIIITTHNPEVIKYATLEDVILIARDKNGFSSITRPHNRKEIRAFIKNEIGLEELFVQNLLEG</sequence>
<dbReference type="InterPro" id="IPR014555">
    <property type="entry name" value="RecF-like"/>
</dbReference>
<dbReference type="PIRSF" id="PIRSF029347">
    <property type="entry name" value="RecF"/>
    <property type="match status" value="1"/>
</dbReference>
<dbReference type="STRING" id="1817863.A2Y62_07120"/>
<reference evidence="2 3" key="1">
    <citation type="journal article" date="2016" name="Nat. Commun.">
        <title>Thousands of microbial genomes shed light on interconnected biogeochemical processes in an aquifer system.</title>
        <authorList>
            <person name="Anantharaman K."/>
            <person name="Brown C.T."/>
            <person name="Hug L.A."/>
            <person name="Sharon I."/>
            <person name="Castelle C.J."/>
            <person name="Probst A.J."/>
            <person name="Thomas B.C."/>
            <person name="Singh A."/>
            <person name="Wilkins M.J."/>
            <person name="Karaoz U."/>
            <person name="Brodie E.L."/>
            <person name="Williams K.H."/>
            <person name="Hubbard S.S."/>
            <person name="Banfield J.F."/>
        </authorList>
    </citation>
    <scope>NUCLEOTIDE SEQUENCE [LARGE SCALE GENOMIC DNA]</scope>
</reference>
<dbReference type="InterPro" id="IPR003959">
    <property type="entry name" value="ATPase_AAA_core"/>
</dbReference>
<evidence type="ECO:0000313" key="3">
    <source>
        <dbReference type="Proteomes" id="UP000178943"/>
    </source>
</evidence>
<feature type="domain" description="ATPase AAA-type core" evidence="1">
    <location>
        <begin position="24"/>
        <end position="365"/>
    </location>
</feature>
<dbReference type="PANTHER" id="PTHR40396">
    <property type="entry name" value="ATPASE-LIKE PROTEIN"/>
    <property type="match status" value="1"/>
</dbReference>
<protein>
    <submittedName>
        <fullName evidence="2">ATPase</fullName>
    </submittedName>
</protein>
<gene>
    <name evidence="2" type="ORF">A2Y62_07120</name>
</gene>
<name>A0A1F5VUI7_9BACT</name>
<dbReference type="SUPFAM" id="SSF52540">
    <property type="entry name" value="P-loop containing nucleoside triphosphate hydrolases"/>
    <property type="match status" value="1"/>
</dbReference>
<accession>A0A1F5VUI7</accession>
<dbReference type="EMBL" id="MFGW01000068">
    <property type="protein sequence ID" value="OGF67174.1"/>
    <property type="molecule type" value="Genomic_DNA"/>
</dbReference>
<dbReference type="GO" id="GO:0005524">
    <property type="term" value="F:ATP binding"/>
    <property type="evidence" value="ECO:0007669"/>
    <property type="project" value="InterPro"/>
</dbReference>
<dbReference type="Pfam" id="PF13304">
    <property type="entry name" value="AAA_21"/>
    <property type="match status" value="1"/>
</dbReference>
<evidence type="ECO:0000313" key="2">
    <source>
        <dbReference type="EMBL" id="OGF67174.1"/>
    </source>
</evidence>
<proteinExistence type="predicted"/>
<dbReference type="GO" id="GO:0016887">
    <property type="term" value="F:ATP hydrolysis activity"/>
    <property type="evidence" value="ECO:0007669"/>
    <property type="project" value="InterPro"/>
</dbReference>
<dbReference type="AlphaFoldDB" id="A0A1F5VUI7"/>
<dbReference type="Proteomes" id="UP000178943">
    <property type="component" value="Unassembled WGS sequence"/>
</dbReference>
<comment type="caution">
    <text evidence="2">The sequence shown here is derived from an EMBL/GenBank/DDBJ whole genome shotgun (WGS) entry which is preliminary data.</text>
</comment>
<organism evidence="2 3">
    <name type="scientific">Candidatus Fischerbacteria bacterium RBG_13_37_8</name>
    <dbReference type="NCBI Taxonomy" id="1817863"/>
    <lineage>
        <taxon>Bacteria</taxon>
        <taxon>Candidatus Fischeribacteriota</taxon>
    </lineage>
</organism>